<dbReference type="PANTHER" id="PTHR12358">
    <property type="entry name" value="SPHINGOSINE KINASE"/>
    <property type="match status" value="1"/>
</dbReference>
<dbReference type="SUPFAM" id="SSF111331">
    <property type="entry name" value="NAD kinase/diacylglycerol kinase-like"/>
    <property type="match status" value="1"/>
</dbReference>
<dbReference type="AlphaFoldDB" id="A0A8H6VXG3"/>
<dbReference type="SMART" id="SM00046">
    <property type="entry name" value="DAGKc"/>
    <property type="match status" value="1"/>
</dbReference>
<keyword evidence="2" id="KW-0547">Nucleotide-binding</keyword>
<dbReference type="GO" id="GO:0046512">
    <property type="term" value="P:sphingosine biosynthetic process"/>
    <property type="evidence" value="ECO:0007669"/>
    <property type="project" value="TreeGrafter"/>
</dbReference>
<dbReference type="PANTHER" id="PTHR12358:SF31">
    <property type="entry name" value="ACYLGLYCEROL KINASE, MITOCHONDRIAL"/>
    <property type="match status" value="1"/>
</dbReference>
<dbReference type="InterPro" id="IPR050187">
    <property type="entry name" value="Lipid_Phosphate_FormReg"/>
</dbReference>
<keyword evidence="3" id="KW-0418">Kinase</keyword>
<keyword evidence="1" id="KW-0808">Transferase</keyword>
<organism evidence="7 8">
    <name type="scientific">Mycena indigotica</name>
    <dbReference type="NCBI Taxonomy" id="2126181"/>
    <lineage>
        <taxon>Eukaryota</taxon>
        <taxon>Fungi</taxon>
        <taxon>Dikarya</taxon>
        <taxon>Basidiomycota</taxon>
        <taxon>Agaricomycotina</taxon>
        <taxon>Agaricomycetes</taxon>
        <taxon>Agaricomycetidae</taxon>
        <taxon>Agaricales</taxon>
        <taxon>Marasmiineae</taxon>
        <taxon>Mycenaceae</taxon>
        <taxon>Mycena</taxon>
    </lineage>
</organism>
<dbReference type="GO" id="GO:0001727">
    <property type="term" value="F:lipid kinase activity"/>
    <property type="evidence" value="ECO:0007669"/>
    <property type="project" value="TreeGrafter"/>
</dbReference>
<proteinExistence type="predicted"/>
<accession>A0A8H6VXG3</accession>
<dbReference type="InterPro" id="IPR001206">
    <property type="entry name" value="Diacylglycerol_kinase_cat_dom"/>
</dbReference>
<evidence type="ECO:0000256" key="4">
    <source>
        <dbReference type="ARBA" id="ARBA00022840"/>
    </source>
</evidence>
<feature type="chain" id="PRO_5034730501" evidence="5">
    <location>
        <begin position="17"/>
        <end position="505"/>
    </location>
</feature>
<dbReference type="InterPro" id="IPR016064">
    <property type="entry name" value="NAD/diacylglycerol_kinase_sf"/>
</dbReference>
<evidence type="ECO:0000313" key="7">
    <source>
        <dbReference type="EMBL" id="KAF7295471.1"/>
    </source>
</evidence>
<dbReference type="InterPro" id="IPR017438">
    <property type="entry name" value="ATP-NAD_kinase_N"/>
</dbReference>
<dbReference type="PROSITE" id="PS50146">
    <property type="entry name" value="DAGK"/>
    <property type="match status" value="1"/>
</dbReference>
<evidence type="ECO:0000256" key="2">
    <source>
        <dbReference type="ARBA" id="ARBA00022741"/>
    </source>
</evidence>
<evidence type="ECO:0000256" key="1">
    <source>
        <dbReference type="ARBA" id="ARBA00022679"/>
    </source>
</evidence>
<keyword evidence="4" id="KW-0067">ATP-binding</keyword>
<dbReference type="Pfam" id="PF19279">
    <property type="entry name" value="YegS_C"/>
    <property type="match status" value="1"/>
</dbReference>
<comment type="caution">
    <text evidence="7">The sequence shown here is derived from an EMBL/GenBank/DDBJ whole genome shotgun (WGS) entry which is preliminary data.</text>
</comment>
<dbReference type="Gene3D" id="2.60.200.40">
    <property type="match status" value="1"/>
</dbReference>
<evidence type="ECO:0000256" key="3">
    <source>
        <dbReference type="ARBA" id="ARBA00022777"/>
    </source>
</evidence>
<name>A0A8H6VXG3_9AGAR</name>
<dbReference type="Pfam" id="PF00781">
    <property type="entry name" value="DAGK_cat"/>
    <property type="match status" value="1"/>
</dbReference>
<evidence type="ECO:0000259" key="6">
    <source>
        <dbReference type="PROSITE" id="PS50146"/>
    </source>
</evidence>
<gene>
    <name evidence="7" type="ORF">MIND_01086900</name>
</gene>
<dbReference type="GO" id="GO:0005737">
    <property type="term" value="C:cytoplasm"/>
    <property type="evidence" value="ECO:0007669"/>
    <property type="project" value="TreeGrafter"/>
</dbReference>
<dbReference type="EMBL" id="JACAZF010000009">
    <property type="protein sequence ID" value="KAF7295471.1"/>
    <property type="molecule type" value="Genomic_DNA"/>
</dbReference>
<keyword evidence="8" id="KW-1185">Reference proteome</keyword>
<dbReference type="Proteomes" id="UP000636479">
    <property type="component" value="Unassembled WGS sequence"/>
</dbReference>
<dbReference type="InterPro" id="IPR045540">
    <property type="entry name" value="YegS/DAGK_C"/>
</dbReference>
<dbReference type="OrthoDB" id="3853857at2759"/>
<sequence>MVALLSFLSFLWPTRATQYEPLAQEAASRLSDDGLELIFSENGVTTSLRIEEDGVRVAISKAGVFSRPHSELVPYLHVLSASVALTPGGRSSVFDFSCLSTRKKNKLRLRQISGDVTAAHGVALLNWVETVQTRAYKGIKPQRRFLVFVNPHGGQGNAKTLWQDIVEPIFAAAGSVVDVQYTGPVSSPTNAANVARNLDLSLYDALAPLSGDGIVSELLNGLASRPDARTALRIPIAPLPAGSGNALSVNLMGPDKVDDVSFAVLNAIKGHPMPLDICSTSTWAPNGFDSLVEFDSYWGTSGGALTGAKYQVEITMKVVESDKRRMADAYNTLRETKPIRESGTPTLPPTDAQMPPLSFGSTDSQLPLGTIHTSITAPLTPGWHTFRTSVQFVCAGKLPWLSRDSMILPMADDDGLIDVVIVPPRSAFASLTGMDGQEEGRFMRLPDVYYYKVEVYRCTPREKSGFISIDGESIPYQPVQVENHARLARIMSVEGRWKGLERAEL</sequence>
<evidence type="ECO:0000256" key="5">
    <source>
        <dbReference type="SAM" id="SignalP"/>
    </source>
</evidence>
<dbReference type="Gene3D" id="3.40.50.10330">
    <property type="entry name" value="Probable inorganic polyphosphate/atp-NAD kinase, domain 1"/>
    <property type="match status" value="1"/>
</dbReference>
<dbReference type="GeneID" id="59349956"/>
<feature type="domain" description="DAGKc" evidence="6">
    <location>
        <begin position="140"/>
        <end position="284"/>
    </location>
</feature>
<dbReference type="RefSeq" id="XP_037216834.1">
    <property type="nucleotide sequence ID" value="XM_037367440.1"/>
</dbReference>
<dbReference type="GO" id="GO:0016020">
    <property type="term" value="C:membrane"/>
    <property type="evidence" value="ECO:0007669"/>
    <property type="project" value="TreeGrafter"/>
</dbReference>
<reference evidence="7" key="1">
    <citation type="submission" date="2020-05" db="EMBL/GenBank/DDBJ databases">
        <title>Mycena genomes resolve the evolution of fungal bioluminescence.</title>
        <authorList>
            <person name="Tsai I.J."/>
        </authorList>
    </citation>
    <scope>NUCLEOTIDE SEQUENCE</scope>
    <source>
        <strain evidence="7">171206Taipei</strain>
    </source>
</reference>
<dbReference type="GO" id="GO:0005524">
    <property type="term" value="F:ATP binding"/>
    <property type="evidence" value="ECO:0007669"/>
    <property type="project" value="UniProtKB-KW"/>
</dbReference>
<keyword evidence="5" id="KW-0732">Signal</keyword>
<evidence type="ECO:0000313" key="8">
    <source>
        <dbReference type="Proteomes" id="UP000636479"/>
    </source>
</evidence>
<feature type="signal peptide" evidence="5">
    <location>
        <begin position="1"/>
        <end position="16"/>
    </location>
</feature>
<protein>
    <submittedName>
        <fullName evidence="7">DAGKc domain-containing protein</fullName>
    </submittedName>
</protein>